<dbReference type="Proteomes" id="UP000218181">
    <property type="component" value="Unassembled WGS sequence"/>
</dbReference>
<reference evidence="1 2" key="1">
    <citation type="submission" date="2014-12" db="EMBL/GenBank/DDBJ databases">
        <title>Draft genome sequences of 10 type strains of Lactococcus.</title>
        <authorList>
            <person name="Sun Z."/>
            <person name="Zhong Z."/>
            <person name="Liu W."/>
            <person name="Zhang W."/>
            <person name="Zhang H."/>
        </authorList>
    </citation>
    <scope>NUCLEOTIDE SEQUENCE [LARGE SCALE GENOMIC DNA]</scope>
    <source>
        <strain evidence="1 2">JCM 16395</strain>
    </source>
</reference>
<dbReference type="STRING" id="1291764.GCA_001311235_00665"/>
<evidence type="ECO:0000313" key="1">
    <source>
        <dbReference type="EMBL" id="PCS00768.1"/>
    </source>
</evidence>
<accession>A0A2A5RN89</accession>
<dbReference type="InterPro" id="IPR050238">
    <property type="entry name" value="DNA_Rep/Repair_Clamp_Loader"/>
</dbReference>
<sequence>MKIDEIQPQLLNEFKMVLAHHHLSHAYLFSGGFGSYEMALWLSQAIFCEQPMDALPCGHCRTCRLIEQEEFADLHLVEPDGQMIKTGQVRALSEVFSESGFEGKSKVIIIREADKMHQNAANALLKSIEEPENDTYIFLISQNENLVLPTILSRTQVIKFPKNIEYFRNTLEKNGILRTQAELLAQVTDSIEAALKIGQSSWFNEGYNKCLQEIKLLKSSPADAFLYLSALTDTFDDKERQKILFDLLIHLFYQEKWIDKIQKTFKAVKMWQANVRLESCLNYIVMESE</sequence>
<comment type="caution">
    <text evidence="1">The sequence shown here is derived from an EMBL/GenBank/DDBJ whole genome shotgun (WGS) entry which is preliminary data.</text>
</comment>
<dbReference type="Gene3D" id="3.40.50.300">
    <property type="entry name" value="P-loop containing nucleotide triphosphate hydrolases"/>
    <property type="match status" value="1"/>
</dbReference>
<gene>
    <name evidence="1" type="ORF">RT41_GL001150</name>
</gene>
<dbReference type="Pfam" id="PF13177">
    <property type="entry name" value="DNA_pol3_delta2"/>
    <property type="match status" value="1"/>
</dbReference>
<dbReference type="NCBIfam" id="NF005581">
    <property type="entry name" value="PRK07276.1"/>
    <property type="match status" value="1"/>
</dbReference>
<keyword evidence="2" id="KW-1185">Reference proteome</keyword>
<protein>
    <submittedName>
        <fullName evidence="1">DNA polymerase III subunit delta</fullName>
    </submittedName>
</protein>
<dbReference type="GO" id="GO:0006261">
    <property type="term" value="P:DNA-templated DNA replication"/>
    <property type="evidence" value="ECO:0007669"/>
    <property type="project" value="TreeGrafter"/>
</dbReference>
<name>A0A2A5RN89_9LACT</name>
<dbReference type="PANTHER" id="PTHR11669">
    <property type="entry name" value="REPLICATION FACTOR C / DNA POLYMERASE III GAMMA-TAU SUBUNIT"/>
    <property type="match status" value="1"/>
</dbReference>
<organism evidence="1 2">
    <name type="scientific">Lactococcus fujiensis JCM 16395</name>
    <dbReference type="NCBI Taxonomy" id="1291764"/>
    <lineage>
        <taxon>Bacteria</taxon>
        <taxon>Bacillati</taxon>
        <taxon>Bacillota</taxon>
        <taxon>Bacilli</taxon>
        <taxon>Lactobacillales</taxon>
        <taxon>Streptococcaceae</taxon>
        <taxon>Lactococcus</taxon>
    </lineage>
</organism>
<evidence type="ECO:0000313" key="2">
    <source>
        <dbReference type="Proteomes" id="UP000218181"/>
    </source>
</evidence>
<dbReference type="PANTHER" id="PTHR11669:SF8">
    <property type="entry name" value="DNA POLYMERASE III SUBUNIT DELTA"/>
    <property type="match status" value="1"/>
</dbReference>
<dbReference type="AlphaFoldDB" id="A0A2A5RN89"/>
<dbReference type="RefSeq" id="WP_096817586.1">
    <property type="nucleotide sequence ID" value="NZ_JXJU01000003.1"/>
</dbReference>
<dbReference type="EMBL" id="JXJU01000003">
    <property type="protein sequence ID" value="PCS00768.1"/>
    <property type="molecule type" value="Genomic_DNA"/>
</dbReference>
<dbReference type="OrthoDB" id="9810148at2"/>
<proteinExistence type="predicted"/>
<dbReference type="InterPro" id="IPR027417">
    <property type="entry name" value="P-loop_NTPase"/>
</dbReference>
<dbReference type="SUPFAM" id="SSF52540">
    <property type="entry name" value="P-loop containing nucleoside triphosphate hydrolases"/>
    <property type="match status" value="1"/>
</dbReference>